<evidence type="ECO:0000313" key="1">
    <source>
        <dbReference type="EMBL" id="BDG07320.1"/>
    </source>
</evidence>
<organism evidence="1 2">
    <name type="scientific">Anaeromyxobacter paludicola</name>
    <dbReference type="NCBI Taxonomy" id="2918171"/>
    <lineage>
        <taxon>Bacteria</taxon>
        <taxon>Pseudomonadati</taxon>
        <taxon>Myxococcota</taxon>
        <taxon>Myxococcia</taxon>
        <taxon>Myxococcales</taxon>
        <taxon>Cystobacterineae</taxon>
        <taxon>Anaeromyxobacteraceae</taxon>
        <taxon>Anaeromyxobacter</taxon>
    </lineage>
</organism>
<dbReference type="RefSeq" id="WP_248343944.1">
    <property type="nucleotide sequence ID" value="NZ_AP025592.1"/>
</dbReference>
<keyword evidence="2" id="KW-1185">Reference proteome</keyword>
<sequence length="96" mass="10754">MLHINELEAMGRQLRYLRARSDAQAEPELASDISRHNRLVDDARMQLERARASIESGGTIAEGTEMELRFCIAFLARQAAHLLGRHGRTLAEAQIA</sequence>
<name>A0ABM7X678_9BACT</name>
<reference evidence="2" key="1">
    <citation type="journal article" date="2022" name="Int. J. Syst. Evol. Microbiol.">
        <title>Anaeromyxobacter oryzae sp. nov., Anaeromyxobacter diazotrophicus sp. nov. and Anaeromyxobacter paludicola sp. nov., isolated from paddy soils.</title>
        <authorList>
            <person name="Itoh H."/>
            <person name="Xu Z."/>
            <person name="Mise K."/>
            <person name="Masuda Y."/>
            <person name="Ushijima N."/>
            <person name="Hayakawa C."/>
            <person name="Shiratori Y."/>
            <person name="Senoo K."/>
        </authorList>
    </citation>
    <scope>NUCLEOTIDE SEQUENCE [LARGE SCALE GENOMIC DNA]</scope>
    <source>
        <strain evidence="2">Red630</strain>
    </source>
</reference>
<dbReference type="Proteomes" id="UP001162734">
    <property type="component" value="Chromosome"/>
</dbReference>
<evidence type="ECO:0000313" key="2">
    <source>
        <dbReference type="Proteomes" id="UP001162734"/>
    </source>
</evidence>
<accession>A0ABM7X678</accession>
<dbReference type="EMBL" id="AP025592">
    <property type="protein sequence ID" value="BDG07320.1"/>
    <property type="molecule type" value="Genomic_DNA"/>
</dbReference>
<gene>
    <name evidence="1" type="ORF">AMPC_04330</name>
</gene>
<protein>
    <submittedName>
        <fullName evidence="1">Uncharacterized protein</fullName>
    </submittedName>
</protein>
<proteinExistence type="predicted"/>